<dbReference type="Proteomes" id="UP000282977">
    <property type="component" value="Unassembled WGS sequence"/>
</dbReference>
<evidence type="ECO:0000313" key="1">
    <source>
        <dbReference type="EMBL" id="RVT39898.1"/>
    </source>
</evidence>
<dbReference type="Pfam" id="PF00353">
    <property type="entry name" value="HemolysinCabind"/>
    <property type="match status" value="3"/>
</dbReference>
<dbReference type="PRINTS" id="PR00313">
    <property type="entry name" value="CABNDNGRPT"/>
</dbReference>
<dbReference type="InterPro" id="IPR011049">
    <property type="entry name" value="Serralysin-like_metalloprot_C"/>
</dbReference>
<proteinExistence type="predicted"/>
<dbReference type="GO" id="GO:0005509">
    <property type="term" value="F:calcium ion binding"/>
    <property type="evidence" value="ECO:0007669"/>
    <property type="project" value="InterPro"/>
</dbReference>
<organism evidence="1 2">
    <name type="scientific">Sphingobium algorifonticola</name>
    <dbReference type="NCBI Taxonomy" id="2008318"/>
    <lineage>
        <taxon>Bacteria</taxon>
        <taxon>Pseudomonadati</taxon>
        <taxon>Pseudomonadota</taxon>
        <taxon>Alphaproteobacteria</taxon>
        <taxon>Sphingomonadales</taxon>
        <taxon>Sphingomonadaceae</taxon>
        <taxon>Sphingobium</taxon>
    </lineage>
</organism>
<evidence type="ECO:0000313" key="2">
    <source>
        <dbReference type="Proteomes" id="UP000282977"/>
    </source>
</evidence>
<dbReference type="Gene3D" id="2.150.10.10">
    <property type="entry name" value="Serralysin-like metalloprotease, C-terminal"/>
    <property type="match status" value="3"/>
</dbReference>
<evidence type="ECO:0008006" key="3">
    <source>
        <dbReference type="Google" id="ProtNLM"/>
    </source>
</evidence>
<dbReference type="RefSeq" id="WP_127691595.1">
    <property type="nucleotide sequence ID" value="NZ_RZUL01000005.1"/>
</dbReference>
<sequence>MTYLSSSSTKTSALTGTSLSSLFDDLFGTVTGTESANTLEAKSFFFSKVDGLGGNDTIRGGGLLDVLIGGAGVDTVAYDNVHCAVTVDLAKTGWQFTGGGLLDKLSGFENIIGSKYNDTLYGTSGDNRINGGAGKDKMIGRDGNDYYSVDNVGDKVIELANEGTADIVLASVDYILPENVERLAMFGTAIRGTGNAADNLIRGNALDNIITGGGGFDQVYGDLGADTFVFNYANGTDITKVHDFVSGVDTAALKGSIFGLSAGALDADYIVFTSTGAVAPDGTNTLSTTSSHGQFIFDRYHSLWWDADGSGSGKAVLVGNFGATTLDIDDFVVI</sequence>
<comment type="caution">
    <text evidence="1">The sequence shown here is derived from an EMBL/GenBank/DDBJ whole genome shotgun (WGS) entry which is preliminary data.</text>
</comment>
<protein>
    <recommendedName>
        <fullName evidence="3">Calcium-binding protein</fullName>
    </recommendedName>
</protein>
<dbReference type="EMBL" id="RZUL01000005">
    <property type="protein sequence ID" value="RVT39898.1"/>
    <property type="molecule type" value="Genomic_DNA"/>
</dbReference>
<dbReference type="SUPFAM" id="SSF51120">
    <property type="entry name" value="beta-Roll"/>
    <property type="match status" value="1"/>
</dbReference>
<dbReference type="OrthoDB" id="733404at2"/>
<dbReference type="AlphaFoldDB" id="A0A437J575"/>
<gene>
    <name evidence="1" type="ORF">ENE74_14280</name>
</gene>
<dbReference type="InterPro" id="IPR001343">
    <property type="entry name" value="Hemolysn_Ca-bd"/>
</dbReference>
<reference evidence="1 2" key="1">
    <citation type="submission" date="2019-01" db="EMBL/GenBank/DDBJ databases">
        <authorList>
            <person name="Chen W.-M."/>
        </authorList>
    </citation>
    <scope>NUCLEOTIDE SEQUENCE [LARGE SCALE GENOMIC DNA]</scope>
    <source>
        <strain evidence="1 2">TLA-22</strain>
    </source>
</reference>
<accession>A0A437J575</accession>
<keyword evidence="2" id="KW-1185">Reference proteome</keyword>
<name>A0A437J575_9SPHN</name>